<dbReference type="PANTHER" id="PTHR33116:SF75">
    <property type="entry name" value="RIBONUCLEASE H PROTEIN"/>
    <property type="match status" value="1"/>
</dbReference>
<evidence type="ECO:0000313" key="1">
    <source>
        <dbReference type="EMBL" id="PKU80066.1"/>
    </source>
</evidence>
<dbReference type="EMBL" id="KZ502384">
    <property type="protein sequence ID" value="PKU80066.1"/>
    <property type="molecule type" value="Genomic_DNA"/>
</dbReference>
<protein>
    <submittedName>
        <fullName evidence="1">Ribonuclease H protein</fullName>
    </submittedName>
</protein>
<accession>A0A2I0WWM5</accession>
<proteinExistence type="predicted"/>
<evidence type="ECO:0000313" key="2">
    <source>
        <dbReference type="Proteomes" id="UP000233837"/>
    </source>
</evidence>
<dbReference type="AlphaFoldDB" id="A0A2I0WWM5"/>
<reference evidence="1 2" key="1">
    <citation type="journal article" date="2016" name="Sci. Rep.">
        <title>The Dendrobium catenatum Lindl. genome sequence provides insights into polysaccharide synthase, floral development and adaptive evolution.</title>
        <authorList>
            <person name="Zhang G.Q."/>
            <person name="Xu Q."/>
            <person name="Bian C."/>
            <person name="Tsai W.C."/>
            <person name="Yeh C.M."/>
            <person name="Liu K.W."/>
            <person name="Yoshida K."/>
            <person name="Zhang L.S."/>
            <person name="Chang S.B."/>
            <person name="Chen F."/>
            <person name="Shi Y."/>
            <person name="Su Y.Y."/>
            <person name="Zhang Y.Q."/>
            <person name="Chen L.J."/>
            <person name="Yin Y."/>
            <person name="Lin M."/>
            <person name="Huang H."/>
            <person name="Deng H."/>
            <person name="Wang Z.W."/>
            <person name="Zhu S.L."/>
            <person name="Zhao X."/>
            <person name="Deng C."/>
            <person name="Niu S.C."/>
            <person name="Huang J."/>
            <person name="Wang M."/>
            <person name="Liu G.H."/>
            <person name="Yang H.J."/>
            <person name="Xiao X.J."/>
            <person name="Hsiao Y.Y."/>
            <person name="Wu W.L."/>
            <person name="Chen Y.Y."/>
            <person name="Mitsuda N."/>
            <person name="Ohme-Takagi M."/>
            <person name="Luo Y.B."/>
            <person name="Van de Peer Y."/>
            <person name="Liu Z.J."/>
        </authorList>
    </citation>
    <scope>NUCLEOTIDE SEQUENCE [LARGE SCALE GENOMIC DNA]</scope>
    <source>
        <tissue evidence="1">The whole plant</tissue>
    </source>
</reference>
<reference evidence="1 2" key="2">
    <citation type="journal article" date="2017" name="Nature">
        <title>The Apostasia genome and the evolution of orchids.</title>
        <authorList>
            <person name="Zhang G.Q."/>
            <person name="Liu K.W."/>
            <person name="Li Z."/>
            <person name="Lohaus R."/>
            <person name="Hsiao Y.Y."/>
            <person name="Niu S.C."/>
            <person name="Wang J.Y."/>
            <person name="Lin Y.C."/>
            <person name="Xu Q."/>
            <person name="Chen L.J."/>
            <person name="Yoshida K."/>
            <person name="Fujiwara S."/>
            <person name="Wang Z.W."/>
            <person name="Zhang Y.Q."/>
            <person name="Mitsuda N."/>
            <person name="Wang M."/>
            <person name="Liu G.H."/>
            <person name="Pecoraro L."/>
            <person name="Huang H.X."/>
            <person name="Xiao X.J."/>
            <person name="Lin M."/>
            <person name="Wu X.Y."/>
            <person name="Wu W.L."/>
            <person name="Chen Y.Y."/>
            <person name="Chang S.B."/>
            <person name="Sakamoto S."/>
            <person name="Ohme-Takagi M."/>
            <person name="Yagi M."/>
            <person name="Zeng S.J."/>
            <person name="Shen C.Y."/>
            <person name="Yeh C.M."/>
            <person name="Luo Y.B."/>
            <person name="Tsai W.C."/>
            <person name="Van de Peer Y."/>
            <person name="Liu Z.J."/>
        </authorList>
    </citation>
    <scope>NUCLEOTIDE SEQUENCE [LARGE SCALE GENOMIC DNA]</scope>
    <source>
        <tissue evidence="1">The whole plant</tissue>
    </source>
</reference>
<dbReference type="Proteomes" id="UP000233837">
    <property type="component" value="Unassembled WGS sequence"/>
</dbReference>
<keyword evidence="2" id="KW-1185">Reference proteome</keyword>
<gene>
    <name evidence="1" type="ORF">MA16_Dca026416</name>
</gene>
<sequence>MQQMVFVKKLNSCGSKSLSLAGKLTLVKTSLLSLPNFFSTHNMVPKKILQEIGKCCRNFIWNKKNENKGMHYVSWSTLFKSKDKGGMNLHSAVDRAGPLKARLIWRMIQRLESLLSRFVSAKYGDKIWKTNYKSNTSIAWKVLNEEAIYLKPLLRWRIANGRSIDVVNDVWLLDKNFKDWPITADCLGLEGLKLNHFIDPTGSWKTDELLCFFNENLIAVIVQIKIEWEVPKDFMEEIHSLSSKTITGWAYETHCSNQQESEADSRFTFWLKKA</sequence>
<dbReference type="PANTHER" id="PTHR33116">
    <property type="entry name" value="REVERSE TRANSCRIPTASE ZINC-BINDING DOMAIN-CONTAINING PROTEIN-RELATED-RELATED"/>
    <property type="match status" value="1"/>
</dbReference>
<name>A0A2I0WWM5_9ASPA</name>
<organism evidence="1 2">
    <name type="scientific">Dendrobium catenatum</name>
    <dbReference type="NCBI Taxonomy" id="906689"/>
    <lineage>
        <taxon>Eukaryota</taxon>
        <taxon>Viridiplantae</taxon>
        <taxon>Streptophyta</taxon>
        <taxon>Embryophyta</taxon>
        <taxon>Tracheophyta</taxon>
        <taxon>Spermatophyta</taxon>
        <taxon>Magnoliopsida</taxon>
        <taxon>Liliopsida</taxon>
        <taxon>Asparagales</taxon>
        <taxon>Orchidaceae</taxon>
        <taxon>Epidendroideae</taxon>
        <taxon>Malaxideae</taxon>
        <taxon>Dendrobiinae</taxon>
        <taxon>Dendrobium</taxon>
    </lineage>
</organism>